<sequence>MNTALIFSLLIVLMLTGMPISIALGLTVLSFVFLFTNVPVEAVSLKLFTGIENFEIMAIPFFILAGNFLTHGGVARRMINFATTMVGHWHGGLGLAGVMACALFAAVSGSSPATVIAIGSIMLPAMVKQGFPKRFGAGVITTSGALGILIPPSIVMVVYSVATGGSIALDPAGNRVSSASVGQLFMAGVIPGIMLATLLGFTTFYRAWKNDYPRLPRATWGESFVAFRKCIWGLLLIAIVLGGIYAGWFTPTEAAAISAVYAFVIAVFVYRDLSLRDVPKVLLGSANMSAMILYIITNAVLFSFLMANENIPQQIANWMSTAGVNWIVFLLVVNLLLLLAGNVMEATSIVLIMAPILFPVAVKLGIHPVHLGILMVVNMEVGMCHPPVGLNLYVASGIAKMGITELTVAVMPWLLTMIAFLGVVTYVPEISLWLPRTLGML</sequence>
<evidence type="ECO:0000256" key="3">
    <source>
        <dbReference type="ARBA" id="ARBA00022519"/>
    </source>
</evidence>
<proteinExistence type="inferred from homology"/>
<dbReference type="PANTHER" id="PTHR33362">
    <property type="entry name" value="SIALIC ACID TRAP TRANSPORTER PERMEASE PROTEIN SIAT-RELATED"/>
    <property type="match status" value="1"/>
</dbReference>
<feature type="transmembrane region" description="Helical" evidence="7">
    <location>
        <begin position="254"/>
        <end position="270"/>
    </location>
</feature>
<dbReference type="InterPro" id="IPR004681">
    <property type="entry name" value="TRAP_DctM"/>
</dbReference>
<dbReference type="Proteomes" id="UP000285523">
    <property type="component" value="Unassembled WGS sequence"/>
</dbReference>
<feature type="transmembrane region" description="Helical" evidence="7">
    <location>
        <begin position="6"/>
        <end position="35"/>
    </location>
</feature>
<dbReference type="GO" id="GO:0022857">
    <property type="term" value="F:transmembrane transporter activity"/>
    <property type="evidence" value="ECO:0007669"/>
    <property type="project" value="UniProtKB-UniRule"/>
</dbReference>
<keyword evidence="7" id="KW-0813">Transport</keyword>
<comment type="function">
    <text evidence="7">Part of the tripartite ATP-independent periplasmic (TRAP) transport system.</text>
</comment>
<keyword evidence="2" id="KW-1003">Cell membrane</keyword>
<feature type="transmembrane region" description="Helical" evidence="7">
    <location>
        <begin position="135"/>
        <end position="162"/>
    </location>
</feature>
<gene>
    <name evidence="9" type="ORF">D4Q52_14325</name>
</gene>
<dbReference type="OrthoDB" id="7374726at2"/>
<evidence type="ECO:0000259" key="8">
    <source>
        <dbReference type="Pfam" id="PF06808"/>
    </source>
</evidence>
<comment type="subcellular location">
    <subcellularLocation>
        <location evidence="1 7">Cell inner membrane</location>
        <topology evidence="1 7">Multi-pass membrane protein</topology>
    </subcellularLocation>
</comment>
<keyword evidence="6 7" id="KW-0472">Membrane</keyword>
<feature type="transmembrane region" description="Helical" evidence="7">
    <location>
        <begin position="318"/>
        <end position="339"/>
    </location>
</feature>
<feature type="transmembrane region" description="Helical" evidence="7">
    <location>
        <begin position="372"/>
        <end position="394"/>
    </location>
</feature>
<protein>
    <recommendedName>
        <fullName evidence="7">TRAP transporter large permease protein</fullName>
    </recommendedName>
</protein>
<feature type="domain" description="TRAP C4-dicarboxylate transport system permease DctM subunit" evidence="8">
    <location>
        <begin position="8"/>
        <end position="430"/>
    </location>
</feature>
<keyword evidence="3 7" id="KW-0997">Cell inner membrane</keyword>
<evidence type="ECO:0000256" key="5">
    <source>
        <dbReference type="ARBA" id="ARBA00022989"/>
    </source>
</evidence>
<feature type="transmembrane region" description="Helical" evidence="7">
    <location>
        <begin position="182"/>
        <end position="205"/>
    </location>
</feature>
<feature type="transmembrane region" description="Helical" evidence="7">
    <location>
        <begin position="56"/>
        <end position="75"/>
    </location>
</feature>
<evidence type="ECO:0000256" key="6">
    <source>
        <dbReference type="ARBA" id="ARBA00023136"/>
    </source>
</evidence>
<reference evidence="9 10" key="1">
    <citation type="submission" date="2018-09" db="EMBL/GenBank/DDBJ databases">
        <title>Draft genome sequence of Rhodopseudomonas palustris 2.1.18.</title>
        <authorList>
            <person name="Robertson S.L."/>
            <person name="Meyer T.E."/>
            <person name="Kyndt J.A."/>
        </authorList>
    </citation>
    <scope>NUCLEOTIDE SEQUENCE [LARGE SCALE GENOMIC DNA]</scope>
    <source>
        <strain evidence="9 10">2.1.18</strain>
    </source>
</reference>
<dbReference type="InterPro" id="IPR010656">
    <property type="entry name" value="DctM"/>
</dbReference>
<dbReference type="EMBL" id="QYYD01000013">
    <property type="protein sequence ID" value="RJF74024.1"/>
    <property type="molecule type" value="Genomic_DNA"/>
</dbReference>
<accession>A0A418VCZ8</accession>
<evidence type="ECO:0000256" key="2">
    <source>
        <dbReference type="ARBA" id="ARBA00022475"/>
    </source>
</evidence>
<feature type="transmembrane region" description="Helical" evidence="7">
    <location>
        <begin position="406"/>
        <end position="427"/>
    </location>
</feature>
<evidence type="ECO:0000256" key="4">
    <source>
        <dbReference type="ARBA" id="ARBA00022692"/>
    </source>
</evidence>
<evidence type="ECO:0000313" key="9">
    <source>
        <dbReference type="EMBL" id="RJF74024.1"/>
    </source>
</evidence>
<feature type="transmembrane region" description="Helical" evidence="7">
    <location>
        <begin position="346"/>
        <end position="366"/>
    </location>
</feature>
<feature type="transmembrane region" description="Helical" evidence="7">
    <location>
        <begin position="95"/>
        <end position="123"/>
    </location>
</feature>
<comment type="similarity">
    <text evidence="7">Belongs to the TRAP transporter large permease family.</text>
</comment>
<keyword evidence="4 7" id="KW-0812">Transmembrane</keyword>
<feature type="transmembrane region" description="Helical" evidence="7">
    <location>
        <begin position="282"/>
        <end position="306"/>
    </location>
</feature>
<keyword evidence="5 7" id="KW-1133">Transmembrane helix</keyword>
<dbReference type="RefSeq" id="WP_119857237.1">
    <property type="nucleotide sequence ID" value="NZ_QYYD01000013.1"/>
</dbReference>
<dbReference type="GO" id="GO:0005886">
    <property type="term" value="C:plasma membrane"/>
    <property type="evidence" value="ECO:0007669"/>
    <property type="project" value="UniProtKB-SubCell"/>
</dbReference>
<organism evidence="9 10">
    <name type="scientific">Rhodopseudomonas palustris</name>
    <dbReference type="NCBI Taxonomy" id="1076"/>
    <lineage>
        <taxon>Bacteria</taxon>
        <taxon>Pseudomonadati</taxon>
        <taxon>Pseudomonadota</taxon>
        <taxon>Alphaproteobacteria</taxon>
        <taxon>Hyphomicrobiales</taxon>
        <taxon>Nitrobacteraceae</taxon>
        <taxon>Rhodopseudomonas</taxon>
    </lineage>
</organism>
<dbReference type="AlphaFoldDB" id="A0A418VCZ8"/>
<feature type="transmembrane region" description="Helical" evidence="7">
    <location>
        <begin position="226"/>
        <end position="248"/>
    </location>
</feature>
<dbReference type="PIRSF" id="PIRSF006066">
    <property type="entry name" value="HI0050"/>
    <property type="match status" value="1"/>
</dbReference>
<comment type="caution">
    <text evidence="9">The sequence shown here is derived from an EMBL/GenBank/DDBJ whole genome shotgun (WGS) entry which is preliminary data.</text>
</comment>
<comment type="subunit">
    <text evidence="7">The complex comprises the extracytoplasmic solute receptor protein and the two transmembrane proteins.</text>
</comment>
<name>A0A418VCZ8_RHOPL</name>
<dbReference type="PANTHER" id="PTHR33362:SF5">
    <property type="entry name" value="C4-DICARBOXYLATE TRAP TRANSPORTER LARGE PERMEASE PROTEIN DCTM"/>
    <property type="match status" value="1"/>
</dbReference>
<evidence type="ECO:0000256" key="7">
    <source>
        <dbReference type="RuleBase" id="RU369079"/>
    </source>
</evidence>
<dbReference type="Pfam" id="PF06808">
    <property type="entry name" value="DctM"/>
    <property type="match status" value="1"/>
</dbReference>
<dbReference type="NCBIfam" id="TIGR00786">
    <property type="entry name" value="dctM"/>
    <property type="match status" value="1"/>
</dbReference>
<evidence type="ECO:0000313" key="10">
    <source>
        <dbReference type="Proteomes" id="UP000285523"/>
    </source>
</evidence>
<evidence type="ECO:0000256" key="1">
    <source>
        <dbReference type="ARBA" id="ARBA00004429"/>
    </source>
</evidence>